<feature type="signal peptide" evidence="1">
    <location>
        <begin position="1"/>
        <end position="27"/>
    </location>
</feature>
<evidence type="ECO:0000313" key="3">
    <source>
        <dbReference type="Proteomes" id="UP000318478"/>
    </source>
</evidence>
<dbReference type="EMBL" id="SJPO01000011">
    <property type="protein sequence ID" value="TWT72841.1"/>
    <property type="molecule type" value="Genomic_DNA"/>
</dbReference>
<dbReference type="OrthoDB" id="230357at2"/>
<gene>
    <name evidence="2" type="ORF">Pla123a_41420</name>
</gene>
<dbReference type="PROSITE" id="PS00018">
    <property type="entry name" value="EF_HAND_1"/>
    <property type="match status" value="1"/>
</dbReference>
<dbReference type="InterPro" id="IPR036439">
    <property type="entry name" value="Dockerin_dom_sf"/>
</dbReference>
<keyword evidence="3" id="KW-1185">Reference proteome</keyword>
<dbReference type="GO" id="GO:0000272">
    <property type="term" value="P:polysaccharide catabolic process"/>
    <property type="evidence" value="ECO:0007669"/>
    <property type="project" value="InterPro"/>
</dbReference>
<dbReference type="RefSeq" id="WP_146590463.1">
    <property type="nucleotide sequence ID" value="NZ_SJPO01000011.1"/>
</dbReference>
<comment type="caution">
    <text evidence="2">The sequence shown here is derived from an EMBL/GenBank/DDBJ whole genome shotgun (WGS) entry which is preliminary data.</text>
</comment>
<organism evidence="2 3">
    <name type="scientific">Posidoniimonas polymericola</name>
    <dbReference type="NCBI Taxonomy" id="2528002"/>
    <lineage>
        <taxon>Bacteria</taxon>
        <taxon>Pseudomonadati</taxon>
        <taxon>Planctomycetota</taxon>
        <taxon>Planctomycetia</taxon>
        <taxon>Pirellulales</taxon>
        <taxon>Lacipirellulaceae</taxon>
        <taxon>Posidoniimonas</taxon>
    </lineage>
</organism>
<proteinExistence type="predicted"/>
<evidence type="ECO:0000313" key="2">
    <source>
        <dbReference type="EMBL" id="TWT72841.1"/>
    </source>
</evidence>
<keyword evidence="1" id="KW-0732">Signal</keyword>
<sequence length="633" mass="65513" precursor="true">MDPKTLSRFSPLAWSLAAALLASSTHAQSIGVTFGADDAGSTGGNSALAPAEVAGVIPQANWNNAEGTTATITDAVDSAGAASTLDVTWVAEESWSGVGGTPATPNGKLLNGWISENLTDAAPSTVTISQIPYAQYDMIFYLAHDRGGAGENTIFGEAGGAFADFNARENVTGTTVAADPFQFDAVPFSGGTGNFFVATGLTNSSLSIEFGSANDRAPFSGFQVVNTVGQVAGDVDGDGSVDLDDYNIIESNMFQRVGMRSEGDLNYDLTVDFKDFRIWKAEAAPGLAAGLSIVPEPTAVCLVLIGGLGMFASRSKRRLSACSIAVAAVVVAGISAPQVYADSVGVNFGADDAGGTGGLSSLAPTDVAGVVAQANWNNASGTGGTITNAVDDSGTATTIDVSWAAEESWSGAGGTPATSDGVLLNGWISENLTDEAPSTITVSEIPYDKYDLFIYVAHDRGGENNTFTETGGAFTDFSIVEGVDGTLLGSNPLTFTEVTESGGTGTHFVTRGLSQSSLAIEFIDDNNRSPVAGFQIVDNPFQLGDINLDLVVDIDDLDIIRANFFMTNASPGDGDVNLDKRVDWTDFKLWKENATPAALAAIVPEPHSLTLCAISLLGLHRLGRSRQRQPGVS</sequence>
<feature type="chain" id="PRO_5023033052" evidence="1">
    <location>
        <begin position="28"/>
        <end position="633"/>
    </location>
</feature>
<protein>
    <submittedName>
        <fullName evidence="2">PEP-CTERM motif protein</fullName>
    </submittedName>
</protein>
<dbReference type="AlphaFoldDB" id="A0A5C5YEE4"/>
<reference evidence="2 3" key="1">
    <citation type="submission" date="2019-02" db="EMBL/GenBank/DDBJ databases">
        <title>Deep-cultivation of Planctomycetes and their phenomic and genomic characterization uncovers novel biology.</title>
        <authorList>
            <person name="Wiegand S."/>
            <person name="Jogler M."/>
            <person name="Boedeker C."/>
            <person name="Pinto D."/>
            <person name="Vollmers J."/>
            <person name="Rivas-Marin E."/>
            <person name="Kohn T."/>
            <person name="Peeters S.H."/>
            <person name="Heuer A."/>
            <person name="Rast P."/>
            <person name="Oberbeckmann S."/>
            <person name="Bunk B."/>
            <person name="Jeske O."/>
            <person name="Meyerdierks A."/>
            <person name="Storesund J.E."/>
            <person name="Kallscheuer N."/>
            <person name="Luecker S."/>
            <person name="Lage O.M."/>
            <person name="Pohl T."/>
            <person name="Merkel B.J."/>
            <person name="Hornburger P."/>
            <person name="Mueller R.-W."/>
            <person name="Bruemmer F."/>
            <person name="Labrenz M."/>
            <person name="Spormann A.M."/>
            <person name="Op Den Camp H."/>
            <person name="Overmann J."/>
            <person name="Amann R."/>
            <person name="Jetten M.S.M."/>
            <person name="Mascher T."/>
            <person name="Medema M.H."/>
            <person name="Devos D.P."/>
            <person name="Kaster A.-K."/>
            <person name="Ovreas L."/>
            <person name="Rohde M."/>
            <person name="Galperin M.Y."/>
            <person name="Jogler C."/>
        </authorList>
    </citation>
    <scope>NUCLEOTIDE SEQUENCE [LARGE SCALE GENOMIC DNA]</scope>
    <source>
        <strain evidence="2 3">Pla123a</strain>
    </source>
</reference>
<dbReference type="Gene3D" id="1.10.1330.10">
    <property type="entry name" value="Dockerin domain"/>
    <property type="match status" value="2"/>
</dbReference>
<accession>A0A5C5YEE4</accession>
<dbReference type="InterPro" id="IPR018247">
    <property type="entry name" value="EF_Hand_1_Ca_BS"/>
</dbReference>
<dbReference type="Proteomes" id="UP000318478">
    <property type="component" value="Unassembled WGS sequence"/>
</dbReference>
<evidence type="ECO:0000256" key="1">
    <source>
        <dbReference type="SAM" id="SignalP"/>
    </source>
</evidence>
<name>A0A5C5YEE4_9BACT</name>